<feature type="compositionally biased region" description="Basic and acidic residues" evidence="1">
    <location>
        <begin position="109"/>
        <end position="118"/>
    </location>
</feature>
<protein>
    <submittedName>
        <fullName evidence="3">DUF4418 family protein</fullName>
    </submittedName>
</protein>
<feature type="transmembrane region" description="Helical" evidence="2">
    <location>
        <begin position="28"/>
        <end position="49"/>
    </location>
</feature>
<reference evidence="3 4" key="1">
    <citation type="journal article" date="2019" name="Nat. Med.">
        <title>A library of human gut bacterial isolates paired with longitudinal multiomics data enables mechanistic microbiome research.</title>
        <authorList>
            <person name="Poyet M."/>
            <person name="Groussin M."/>
            <person name="Gibbons S.M."/>
            <person name="Avila-Pacheco J."/>
            <person name="Jiang X."/>
            <person name="Kearney S.M."/>
            <person name="Perrotta A.R."/>
            <person name="Berdy B."/>
            <person name="Zhao S."/>
            <person name="Lieberman T.D."/>
            <person name="Swanson P.K."/>
            <person name="Smith M."/>
            <person name="Roesemann S."/>
            <person name="Alexander J.E."/>
            <person name="Rich S.A."/>
            <person name="Livny J."/>
            <person name="Vlamakis H."/>
            <person name="Clish C."/>
            <person name="Bullock K."/>
            <person name="Deik A."/>
            <person name="Scott J."/>
            <person name="Pierce K.A."/>
            <person name="Xavier R.J."/>
            <person name="Alm E.J."/>
        </authorList>
    </citation>
    <scope>NUCLEOTIDE SEQUENCE [LARGE SCALE GENOMIC DNA]</scope>
    <source>
        <strain evidence="3 4">BIOML-A1</strain>
    </source>
</reference>
<evidence type="ECO:0000256" key="2">
    <source>
        <dbReference type="SAM" id="Phobius"/>
    </source>
</evidence>
<keyword evidence="2" id="KW-1133">Transmembrane helix</keyword>
<feature type="region of interest" description="Disordered" evidence="1">
    <location>
        <begin position="96"/>
        <end position="188"/>
    </location>
</feature>
<dbReference type="EMBL" id="WKZA01000002">
    <property type="protein sequence ID" value="MSA93652.1"/>
    <property type="molecule type" value="Genomic_DNA"/>
</dbReference>
<dbReference type="AlphaFoldDB" id="A0A7K0I8A7"/>
<dbReference type="Proteomes" id="UP000462865">
    <property type="component" value="Unassembled WGS sequence"/>
</dbReference>
<keyword evidence="2" id="KW-0472">Membrane</keyword>
<sequence>MSVNYLRYDNKCSKTIGKRGCDMGRRAWMLLAVVGVMAMAAVVAASVLMGGCAKPVETAAGGTVPMKCHWTFVATTLVGAAGVVTALLALAGRTKEGAPLRRHRHGRRGRGDRAVDHPRGHRPVRQPRHVLPPDGARAVGCRRHRPRRGHRAGSQGGPKGRRAAKDEAVAASEAAARAASAGAGTRTR</sequence>
<name>A0A7K0I8A7_9ACTN</name>
<feature type="compositionally biased region" description="Basic residues" evidence="1">
    <location>
        <begin position="140"/>
        <end position="151"/>
    </location>
</feature>
<accession>A0A7K0I8A7</accession>
<evidence type="ECO:0000313" key="3">
    <source>
        <dbReference type="EMBL" id="MSA93652.1"/>
    </source>
</evidence>
<feature type="compositionally biased region" description="Low complexity" evidence="1">
    <location>
        <begin position="169"/>
        <end position="188"/>
    </location>
</feature>
<gene>
    <name evidence="3" type="ORF">GKG38_00900</name>
</gene>
<evidence type="ECO:0000256" key="1">
    <source>
        <dbReference type="SAM" id="MobiDB-lite"/>
    </source>
</evidence>
<feature type="transmembrane region" description="Helical" evidence="2">
    <location>
        <begin position="69"/>
        <end position="92"/>
    </location>
</feature>
<evidence type="ECO:0000313" key="4">
    <source>
        <dbReference type="Proteomes" id="UP000462865"/>
    </source>
</evidence>
<organism evidence="3 4">
    <name type="scientific">Gordonibacter urolithinfaciens</name>
    <dbReference type="NCBI Taxonomy" id="1335613"/>
    <lineage>
        <taxon>Bacteria</taxon>
        <taxon>Bacillati</taxon>
        <taxon>Actinomycetota</taxon>
        <taxon>Coriobacteriia</taxon>
        <taxon>Eggerthellales</taxon>
        <taxon>Eggerthellaceae</taxon>
        <taxon>Gordonibacter</taxon>
    </lineage>
</organism>
<comment type="caution">
    <text evidence="3">The sequence shown here is derived from an EMBL/GenBank/DDBJ whole genome shotgun (WGS) entry which is preliminary data.</text>
</comment>
<keyword evidence="2" id="KW-0812">Transmembrane</keyword>
<feature type="compositionally biased region" description="Basic residues" evidence="1">
    <location>
        <begin position="119"/>
        <end position="128"/>
    </location>
</feature>
<proteinExistence type="predicted"/>